<accession>A0A4Z2J8Q3</accession>
<dbReference type="Proteomes" id="UP000314294">
    <property type="component" value="Unassembled WGS sequence"/>
</dbReference>
<name>A0A4Z2J8Q3_9TELE</name>
<evidence type="ECO:0000313" key="1">
    <source>
        <dbReference type="EMBL" id="TNN86596.1"/>
    </source>
</evidence>
<proteinExistence type="predicted"/>
<reference evidence="1 2" key="1">
    <citation type="submission" date="2019-03" db="EMBL/GenBank/DDBJ databases">
        <title>First draft genome of Liparis tanakae, snailfish: a comprehensive survey of snailfish specific genes.</title>
        <authorList>
            <person name="Kim W."/>
            <person name="Song I."/>
            <person name="Jeong J.-H."/>
            <person name="Kim D."/>
            <person name="Kim S."/>
            <person name="Ryu S."/>
            <person name="Song J.Y."/>
            <person name="Lee S.K."/>
        </authorList>
    </citation>
    <scope>NUCLEOTIDE SEQUENCE [LARGE SCALE GENOMIC DNA]</scope>
    <source>
        <tissue evidence="1">Muscle</tissue>
    </source>
</reference>
<dbReference type="EMBL" id="SRLO01000014">
    <property type="protein sequence ID" value="TNN86596.1"/>
    <property type="molecule type" value="Genomic_DNA"/>
</dbReference>
<gene>
    <name evidence="1" type="ORF">EYF80_003064</name>
</gene>
<evidence type="ECO:0000313" key="2">
    <source>
        <dbReference type="Proteomes" id="UP000314294"/>
    </source>
</evidence>
<keyword evidence="2" id="KW-1185">Reference proteome</keyword>
<protein>
    <submittedName>
        <fullName evidence="1">Uncharacterized protein</fullName>
    </submittedName>
</protein>
<organism evidence="1 2">
    <name type="scientific">Liparis tanakae</name>
    <name type="common">Tanaka's snailfish</name>
    <dbReference type="NCBI Taxonomy" id="230148"/>
    <lineage>
        <taxon>Eukaryota</taxon>
        <taxon>Metazoa</taxon>
        <taxon>Chordata</taxon>
        <taxon>Craniata</taxon>
        <taxon>Vertebrata</taxon>
        <taxon>Euteleostomi</taxon>
        <taxon>Actinopterygii</taxon>
        <taxon>Neopterygii</taxon>
        <taxon>Teleostei</taxon>
        <taxon>Neoteleostei</taxon>
        <taxon>Acanthomorphata</taxon>
        <taxon>Eupercaria</taxon>
        <taxon>Perciformes</taxon>
        <taxon>Cottioidei</taxon>
        <taxon>Cottales</taxon>
        <taxon>Liparidae</taxon>
        <taxon>Liparis</taxon>
    </lineage>
</organism>
<comment type="caution">
    <text evidence="1">The sequence shown here is derived from an EMBL/GenBank/DDBJ whole genome shotgun (WGS) entry which is preliminary data.</text>
</comment>
<sequence>MSYFCRPNPVDDALDIIAVGVQGREAFVLQISVMLLQTKGRGITVDMRQNISPYDNSELQVHIFTLSHRPQEAAVLLTQFASDLPWCLQKTSSRCPYACSHCYTSKPADIPRSLLHPHLTALLRQ</sequence>
<dbReference type="AlphaFoldDB" id="A0A4Z2J8Q3"/>